<evidence type="ECO:0000313" key="7">
    <source>
        <dbReference type="Proteomes" id="UP000095751"/>
    </source>
</evidence>
<dbReference type="InterPro" id="IPR024936">
    <property type="entry name" value="Cyclophilin-type_PPIase"/>
</dbReference>
<dbReference type="GO" id="GO:0006457">
    <property type="term" value="P:protein folding"/>
    <property type="evidence" value="ECO:0007669"/>
    <property type="project" value="TreeGrafter"/>
</dbReference>
<evidence type="ECO:0000256" key="4">
    <source>
        <dbReference type="SAM" id="MobiDB-lite"/>
    </source>
</evidence>
<dbReference type="InParanoid" id="A0A1E7F4C0"/>
<dbReference type="PANTHER" id="PTHR11071">
    <property type="entry name" value="PEPTIDYL-PROLYL CIS-TRANS ISOMERASE"/>
    <property type="match status" value="1"/>
</dbReference>
<evidence type="ECO:0000313" key="6">
    <source>
        <dbReference type="EMBL" id="OEU12989.1"/>
    </source>
</evidence>
<keyword evidence="2 3" id="KW-0413">Isomerase</keyword>
<dbReference type="GO" id="GO:0016018">
    <property type="term" value="F:cyclosporin A binding"/>
    <property type="evidence" value="ECO:0007669"/>
    <property type="project" value="TreeGrafter"/>
</dbReference>
<dbReference type="GO" id="GO:0003755">
    <property type="term" value="F:peptidyl-prolyl cis-trans isomerase activity"/>
    <property type="evidence" value="ECO:0007669"/>
    <property type="project" value="UniProtKB-UniRule"/>
</dbReference>
<keyword evidence="7" id="KW-1185">Reference proteome</keyword>
<sequence>FLQISIGGEMMKDKIIIEFDTLNRPKTCRSFLALCTSSITTRKSSPQQTYRGSEFHRIVPGMCVQGGDFEKFDGTGGFSPLYGHHWEDEHINTNSSNKNSSNKNNKHDQAGIVSMANPGKKNTNGSQFFITLKPTPHLDANHVVFGRVISGMD</sequence>
<comment type="catalytic activity">
    <reaction evidence="3">
        <text>[protein]-peptidylproline (omega=180) = [protein]-peptidylproline (omega=0)</text>
        <dbReference type="Rhea" id="RHEA:16237"/>
        <dbReference type="Rhea" id="RHEA-COMP:10747"/>
        <dbReference type="Rhea" id="RHEA-COMP:10748"/>
        <dbReference type="ChEBI" id="CHEBI:83833"/>
        <dbReference type="ChEBI" id="CHEBI:83834"/>
        <dbReference type="EC" id="5.2.1.8"/>
    </reaction>
</comment>
<evidence type="ECO:0000256" key="1">
    <source>
        <dbReference type="ARBA" id="ARBA00023110"/>
    </source>
</evidence>
<evidence type="ECO:0000259" key="5">
    <source>
        <dbReference type="PROSITE" id="PS50072"/>
    </source>
</evidence>
<dbReference type="SUPFAM" id="SSF50891">
    <property type="entry name" value="Cyclophilin-like"/>
    <property type="match status" value="1"/>
</dbReference>
<dbReference type="Proteomes" id="UP000095751">
    <property type="component" value="Unassembled WGS sequence"/>
</dbReference>
<feature type="non-terminal residue" evidence="6">
    <location>
        <position position="1"/>
    </location>
</feature>
<dbReference type="OrthoDB" id="193499at2759"/>
<proteinExistence type="inferred from homology"/>
<feature type="region of interest" description="Disordered" evidence="4">
    <location>
        <begin position="89"/>
        <end position="120"/>
    </location>
</feature>
<feature type="compositionally biased region" description="Low complexity" evidence="4">
    <location>
        <begin position="94"/>
        <end position="103"/>
    </location>
</feature>
<accession>A0A1E7F4C0</accession>
<feature type="non-terminal residue" evidence="6">
    <location>
        <position position="153"/>
    </location>
</feature>
<feature type="domain" description="PPIase cyclophilin-type" evidence="5">
    <location>
        <begin position="1"/>
        <end position="153"/>
    </location>
</feature>
<dbReference type="EMBL" id="KV784363">
    <property type="protein sequence ID" value="OEU12989.1"/>
    <property type="molecule type" value="Genomic_DNA"/>
</dbReference>
<dbReference type="Gene3D" id="2.40.100.10">
    <property type="entry name" value="Cyclophilin-like"/>
    <property type="match status" value="1"/>
</dbReference>
<dbReference type="KEGG" id="fcy:FRACYDRAFT_163041"/>
<name>A0A1E7F4C0_9STRA</name>
<dbReference type="EC" id="5.2.1.8" evidence="3"/>
<dbReference type="InterPro" id="IPR029000">
    <property type="entry name" value="Cyclophilin-like_dom_sf"/>
</dbReference>
<reference evidence="6 7" key="1">
    <citation type="submission" date="2016-09" db="EMBL/GenBank/DDBJ databases">
        <title>Extensive genetic diversity and differential bi-allelic expression allows diatom success in the polar Southern Ocean.</title>
        <authorList>
            <consortium name="DOE Joint Genome Institute"/>
            <person name="Mock T."/>
            <person name="Otillar R.P."/>
            <person name="Strauss J."/>
            <person name="Dupont C."/>
            <person name="Frickenhaus S."/>
            <person name="Maumus F."/>
            <person name="Mcmullan M."/>
            <person name="Sanges R."/>
            <person name="Schmutz J."/>
            <person name="Toseland A."/>
            <person name="Valas R."/>
            <person name="Veluchamy A."/>
            <person name="Ward B.J."/>
            <person name="Allen A."/>
            <person name="Barry K."/>
            <person name="Falciatore A."/>
            <person name="Ferrante M."/>
            <person name="Fortunato A.E."/>
            <person name="Gloeckner G."/>
            <person name="Gruber A."/>
            <person name="Hipkin R."/>
            <person name="Janech M."/>
            <person name="Kroth P."/>
            <person name="Leese F."/>
            <person name="Lindquist E."/>
            <person name="Lyon B.R."/>
            <person name="Martin J."/>
            <person name="Mayer C."/>
            <person name="Parker M."/>
            <person name="Quesneville H."/>
            <person name="Raymond J."/>
            <person name="Uhlig C."/>
            <person name="Valentin K.U."/>
            <person name="Worden A.Z."/>
            <person name="Armbrust E.V."/>
            <person name="Bowler C."/>
            <person name="Green B."/>
            <person name="Moulton V."/>
            <person name="Van Oosterhout C."/>
            <person name="Grigoriev I."/>
        </authorList>
    </citation>
    <scope>NUCLEOTIDE SEQUENCE [LARGE SCALE GENOMIC DNA]</scope>
    <source>
        <strain evidence="6 7">CCMP1102</strain>
    </source>
</reference>
<keyword evidence="1 3" id="KW-0697">Rotamase</keyword>
<dbReference type="Pfam" id="PF00160">
    <property type="entry name" value="Pro_isomerase"/>
    <property type="match status" value="1"/>
</dbReference>
<gene>
    <name evidence="6" type="ORF">FRACYDRAFT_163041</name>
</gene>
<organism evidence="6 7">
    <name type="scientific">Fragilariopsis cylindrus CCMP1102</name>
    <dbReference type="NCBI Taxonomy" id="635003"/>
    <lineage>
        <taxon>Eukaryota</taxon>
        <taxon>Sar</taxon>
        <taxon>Stramenopiles</taxon>
        <taxon>Ochrophyta</taxon>
        <taxon>Bacillariophyta</taxon>
        <taxon>Bacillariophyceae</taxon>
        <taxon>Bacillariophycidae</taxon>
        <taxon>Bacillariales</taxon>
        <taxon>Bacillariaceae</taxon>
        <taxon>Fragilariopsis</taxon>
    </lineage>
</organism>
<dbReference type="InterPro" id="IPR002130">
    <property type="entry name" value="Cyclophilin-type_PPIase_dom"/>
</dbReference>
<comment type="function">
    <text evidence="3">PPIases accelerate the folding of proteins. It catalyzes the cis-trans isomerization of proline imidic peptide bonds in oligopeptides.</text>
</comment>
<evidence type="ECO:0000256" key="2">
    <source>
        <dbReference type="ARBA" id="ARBA00023235"/>
    </source>
</evidence>
<dbReference type="PROSITE" id="PS50072">
    <property type="entry name" value="CSA_PPIASE_2"/>
    <property type="match status" value="1"/>
</dbReference>
<dbReference type="AlphaFoldDB" id="A0A1E7F4C0"/>
<comment type="similarity">
    <text evidence="3">Belongs to the cyclophilin-type PPIase family.</text>
</comment>
<evidence type="ECO:0000256" key="3">
    <source>
        <dbReference type="RuleBase" id="RU363019"/>
    </source>
</evidence>
<dbReference type="GO" id="GO:0005737">
    <property type="term" value="C:cytoplasm"/>
    <property type="evidence" value="ECO:0007669"/>
    <property type="project" value="TreeGrafter"/>
</dbReference>
<dbReference type="PRINTS" id="PR00153">
    <property type="entry name" value="CSAPPISMRASE"/>
</dbReference>
<protein>
    <recommendedName>
        <fullName evidence="3">Peptidyl-prolyl cis-trans isomerase</fullName>
        <shortName evidence="3">PPIase</shortName>
        <ecNumber evidence="3">5.2.1.8</ecNumber>
    </recommendedName>
</protein>
<dbReference type="PIRSF" id="PIRSF001467">
    <property type="entry name" value="Peptidylpro_ismrse"/>
    <property type="match status" value="1"/>
</dbReference>
<dbReference type="PANTHER" id="PTHR11071:SF561">
    <property type="entry name" value="PEPTIDYL-PROLYL CIS-TRANS ISOMERASE D-RELATED"/>
    <property type="match status" value="1"/>
</dbReference>